<dbReference type="AlphaFoldDB" id="A0A7X6A2Q3"/>
<organism evidence="2 3">
    <name type="scientific">Kribbella shirazensis</name>
    <dbReference type="NCBI Taxonomy" id="1105143"/>
    <lineage>
        <taxon>Bacteria</taxon>
        <taxon>Bacillati</taxon>
        <taxon>Actinomycetota</taxon>
        <taxon>Actinomycetes</taxon>
        <taxon>Propionibacteriales</taxon>
        <taxon>Kribbellaceae</taxon>
        <taxon>Kribbella</taxon>
    </lineage>
</organism>
<proteinExistence type="predicted"/>
<sequence length="502" mass="53874">MTTAMSSGTYPVRVDGALDDRLNRWLWLVKWVLVIPHLFMLAVLWIAFAVLSLVAFFAILFTRRYPRGIFDFNVGVLRWTWRVEFYAYGALGTDKYPPFTLEDVPAYPAHLEVKYPEHLSRGLVLVKWWLLAIPHYIVVGFFVGGGTWFATTADDRAWAWGGGLVGLLVLVAAVVLLFTGRYPRSVFDLVLGMNRWALRVAAYAGLMVDQYPPFRLDMGGDDPGTTRLHEPLTADSTPARVMPGGTPPAGPPPAVPPAGPPMREATPRMSAGRIVALVVGVVVTLASVVGLAVGGALAWLDQGRRDTAGYVTSDQVALSTTGYALASENFTIDVGATTVPRSWFGDVRVRVASTDGSPVFVGLARSADVSGYLAGIGYTTVTAIGPDDTTYVEHAGGAPTTLPDELMIWRVKASGPGEQTITWPVENGEWTLVVMTADASANVNVRTDVGATAPALEWAWIAVLASAGVTLVLGLVLVVLAVVRRPRPGPSTLQGPPVPRVE</sequence>
<protein>
    <recommendedName>
        <fullName evidence="4">DUF4389 domain-containing protein</fullName>
    </recommendedName>
</protein>
<feature type="transmembrane region" description="Helical" evidence="1">
    <location>
        <begin position="128"/>
        <end position="151"/>
    </location>
</feature>
<dbReference type="InterPro" id="IPR025498">
    <property type="entry name" value="DUF4389"/>
</dbReference>
<dbReference type="Pfam" id="PF14333">
    <property type="entry name" value="DUF4389"/>
    <property type="match status" value="2"/>
</dbReference>
<feature type="transmembrane region" description="Helical" evidence="1">
    <location>
        <begin position="157"/>
        <end position="178"/>
    </location>
</feature>
<gene>
    <name evidence="2" type="ORF">BJY22_004897</name>
</gene>
<evidence type="ECO:0000313" key="3">
    <source>
        <dbReference type="Proteomes" id="UP000555407"/>
    </source>
</evidence>
<evidence type="ECO:0008006" key="4">
    <source>
        <dbReference type="Google" id="ProtNLM"/>
    </source>
</evidence>
<name>A0A7X6A2Q3_9ACTN</name>
<keyword evidence="3" id="KW-1185">Reference proteome</keyword>
<accession>A0A7X6A2Q3</accession>
<keyword evidence="1" id="KW-0812">Transmembrane</keyword>
<feature type="transmembrane region" description="Helical" evidence="1">
    <location>
        <begin position="274"/>
        <end position="300"/>
    </location>
</feature>
<keyword evidence="1" id="KW-1133">Transmembrane helix</keyword>
<comment type="caution">
    <text evidence="2">The sequence shown here is derived from an EMBL/GenBank/DDBJ whole genome shotgun (WGS) entry which is preliminary data.</text>
</comment>
<dbReference type="Proteomes" id="UP000555407">
    <property type="component" value="Unassembled WGS sequence"/>
</dbReference>
<dbReference type="EMBL" id="JAASRO010000001">
    <property type="protein sequence ID" value="NIK59180.1"/>
    <property type="molecule type" value="Genomic_DNA"/>
</dbReference>
<feature type="transmembrane region" description="Helical" evidence="1">
    <location>
        <begin position="458"/>
        <end position="483"/>
    </location>
</feature>
<keyword evidence="1" id="KW-0472">Membrane</keyword>
<evidence type="ECO:0000313" key="2">
    <source>
        <dbReference type="EMBL" id="NIK59180.1"/>
    </source>
</evidence>
<reference evidence="2 3" key="1">
    <citation type="submission" date="2020-03" db="EMBL/GenBank/DDBJ databases">
        <title>Sequencing the genomes of 1000 actinobacteria strains.</title>
        <authorList>
            <person name="Klenk H.-P."/>
        </authorList>
    </citation>
    <scope>NUCLEOTIDE SEQUENCE [LARGE SCALE GENOMIC DNA]</scope>
    <source>
        <strain evidence="2 3">DSM 45490</strain>
    </source>
</reference>
<feature type="transmembrane region" description="Helical" evidence="1">
    <location>
        <begin position="31"/>
        <end position="61"/>
    </location>
</feature>
<dbReference type="RefSeq" id="WP_238350446.1">
    <property type="nucleotide sequence ID" value="NZ_JAASRO010000001.1"/>
</dbReference>
<evidence type="ECO:0000256" key="1">
    <source>
        <dbReference type="SAM" id="Phobius"/>
    </source>
</evidence>